<protein>
    <submittedName>
        <fullName evidence="1">Uncharacterized protein</fullName>
    </submittedName>
</protein>
<evidence type="ECO:0000313" key="2">
    <source>
        <dbReference type="Proteomes" id="UP001057402"/>
    </source>
</evidence>
<reference evidence="2" key="1">
    <citation type="journal article" date="2023" name="Front. Plant Sci.">
        <title>Chromosomal-level genome assembly of Melastoma candidum provides insights into trichome evolution.</title>
        <authorList>
            <person name="Zhong Y."/>
            <person name="Wu W."/>
            <person name="Sun C."/>
            <person name="Zou P."/>
            <person name="Liu Y."/>
            <person name="Dai S."/>
            <person name="Zhou R."/>
        </authorList>
    </citation>
    <scope>NUCLEOTIDE SEQUENCE [LARGE SCALE GENOMIC DNA]</scope>
</reference>
<dbReference type="Proteomes" id="UP001057402">
    <property type="component" value="Chromosome 4"/>
</dbReference>
<organism evidence="1 2">
    <name type="scientific">Melastoma candidum</name>
    <dbReference type="NCBI Taxonomy" id="119954"/>
    <lineage>
        <taxon>Eukaryota</taxon>
        <taxon>Viridiplantae</taxon>
        <taxon>Streptophyta</taxon>
        <taxon>Embryophyta</taxon>
        <taxon>Tracheophyta</taxon>
        <taxon>Spermatophyta</taxon>
        <taxon>Magnoliopsida</taxon>
        <taxon>eudicotyledons</taxon>
        <taxon>Gunneridae</taxon>
        <taxon>Pentapetalae</taxon>
        <taxon>rosids</taxon>
        <taxon>malvids</taxon>
        <taxon>Myrtales</taxon>
        <taxon>Melastomataceae</taxon>
        <taxon>Melastomatoideae</taxon>
        <taxon>Melastomateae</taxon>
        <taxon>Melastoma</taxon>
    </lineage>
</organism>
<evidence type="ECO:0000313" key="1">
    <source>
        <dbReference type="EMBL" id="KAI4376029.1"/>
    </source>
</evidence>
<proteinExistence type="predicted"/>
<gene>
    <name evidence="1" type="ORF">MLD38_013829</name>
</gene>
<dbReference type="EMBL" id="CM042883">
    <property type="protein sequence ID" value="KAI4376029.1"/>
    <property type="molecule type" value="Genomic_DNA"/>
</dbReference>
<accession>A0ACB9RAW3</accession>
<keyword evidence="2" id="KW-1185">Reference proteome</keyword>
<comment type="caution">
    <text evidence="1">The sequence shown here is derived from an EMBL/GenBank/DDBJ whole genome shotgun (WGS) entry which is preliminary data.</text>
</comment>
<sequence>MPPRAAALHYHLRRNHFSTAPPRRPDEPSDLVSTVVSILTNHRSKYRWSQLLSHLGALPPRPPPLEPLTPAEFSQIAIRLTKKPRIALNFFLFTKRHSLTDHTVSSHSALIHVLCKSRLASQSLALIRDSIRAWGELIVFKGLVGTYKECGGSPVVFEFFIKACLDAKKIDGAVKVVRKLVKGGFRVKVPIFNEVISGVCRSRGGLVGYDIYKEFFGDDGDGISDDGRVRAKATVQTFNALMMGFYRDGALDRVVELWDEMKEGNCEPNSRTYNLLIAVYCEDGNMTEAEKIWNEMRLKGILSDVTGYNTMISGYCEIGNTERAEELFREIELSGLNATGVTYGHLIRGYCKSGTADLTLSVFKDMLRKNFRPEASTLQEVVSLLCNSGRVCQALEIIRGVMYNFGLVPKRSSFGILIRGLCLEGKMDEALKLQAEMVGKGYEPDGELYAAFIDGCVKLGDQTLAEKLRKEMADMGCAEIE</sequence>
<name>A0ACB9RAW3_9MYRT</name>